<dbReference type="Pfam" id="PF03171">
    <property type="entry name" value="2OG-FeII_Oxy"/>
    <property type="match status" value="1"/>
</dbReference>
<evidence type="ECO:0000313" key="8">
    <source>
        <dbReference type="Proteomes" id="UP000294963"/>
    </source>
</evidence>
<dbReference type="Gene3D" id="2.60.120.330">
    <property type="entry name" value="B-lactam Antibiotic, Isopenicillin N Synthase, Chain"/>
    <property type="match status" value="1"/>
</dbReference>
<comment type="similarity">
    <text evidence="1">Belongs to the iron/ascorbate-dependent oxidoreductase family.</text>
</comment>
<name>A0A4R1XRR7_ACICA</name>
<dbReference type="Proteomes" id="UP000294963">
    <property type="component" value="Unassembled WGS sequence"/>
</dbReference>
<dbReference type="AlphaFoldDB" id="A0A4R1XRR7"/>
<dbReference type="PRINTS" id="PR00682">
    <property type="entry name" value="IPNSYNTHASE"/>
</dbReference>
<dbReference type="SUPFAM" id="SSF51197">
    <property type="entry name" value="Clavaminate synthase-like"/>
    <property type="match status" value="1"/>
</dbReference>
<dbReference type="GO" id="GO:0046872">
    <property type="term" value="F:metal ion binding"/>
    <property type="evidence" value="ECO:0007669"/>
    <property type="project" value="UniProtKB-KW"/>
</dbReference>
<protein>
    <submittedName>
        <fullName evidence="7">2-oxoglutarate-Fe(II)-dependent oxygenase superfamily protein</fullName>
    </submittedName>
</protein>
<feature type="domain" description="Isopenicillin N synthase-like Fe(2+) 2OG dioxygenase" evidence="5">
    <location>
        <begin position="184"/>
        <end position="225"/>
    </location>
</feature>
<dbReference type="EMBL" id="SLVJ01000010">
    <property type="protein sequence ID" value="TCM67024.1"/>
    <property type="molecule type" value="Genomic_DNA"/>
</dbReference>
<accession>A0A4R1XRR7</accession>
<evidence type="ECO:0000256" key="2">
    <source>
        <dbReference type="ARBA" id="ARBA00022723"/>
    </source>
</evidence>
<dbReference type="Pfam" id="PF14226">
    <property type="entry name" value="DIOX_N"/>
    <property type="match status" value="1"/>
</dbReference>
<evidence type="ECO:0000259" key="6">
    <source>
        <dbReference type="Pfam" id="PF14226"/>
    </source>
</evidence>
<feature type="domain" description="Non-haem dioxygenase N-terminal" evidence="6">
    <location>
        <begin position="12"/>
        <end position="134"/>
    </location>
</feature>
<sequence>MLNGITENNFALPMIDLAQLSEGENHAAFYHNLRTISRDSGFFYLRGHDFSPADFAQIFANSQAFFALTAQQKQQIAMVNSAQFRGYSQVAAEYTQQKPDHREQIDIGAELEALALQADNPAYYRLQGPNQWPAALPDFKQQVLAYVDKARALSIELLRHFLIALEQPADALDELISEQTPAHLFKLIHYPASQAEQRQGVGAHKDSGILTLLIQDQVGGLQVKTENG</sequence>
<dbReference type="InterPro" id="IPR027443">
    <property type="entry name" value="IPNS-like_sf"/>
</dbReference>
<keyword evidence="8" id="KW-1185">Reference proteome</keyword>
<keyword evidence="2" id="KW-0479">Metal-binding</keyword>
<dbReference type="PANTHER" id="PTHR10209">
    <property type="entry name" value="OXIDOREDUCTASE, 2OG-FE II OXYGENASE FAMILY PROTEIN"/>
    <property type="match status" value="1"/>
</dbReference>
<evidence type="ECO:0000259" key="5">
    <source>
        <dbReference type="Pfam" id="PF03171"/>
    </source>
</evidence>
<dbReference type="PANTHER" id="PTHR10209:SF885">
    <property type="entry name" value="2OG-FE(II) OXYGENASE FAMILY, PUTATIVE (AFU_ORTHOLOGUE AFUA_2G00750)-RELATED"/>
    <property type="match status" value="1"/>
</dbReference>
<keyword evidence="4" id="KW-0408">Iron</keyword>
<dbReference type="GO" id="GO:0016491">
    <property type="term" value="F:oxidoreductase activity"/>
    <property type="evidence" value="ECO:0007669"/>
    <property type="project" value="UniProtKB-KW"/>
</dbReference>
<reference evidence="7 8" key="1">
    <citation type="submission" date="2019-03" db="EMBL/GenBank/DDBJ databases">
        <title>Genomic analyses of the natural microbiome of Caenorhabditis elegans.</title>
        <authorList>
            <person name="Samuel B."/>
        </authorList>
    </citation>
    <scope>NUCLEOTIDE SEQUENCE [LARGE SCALE GENOMIC DNA]</scope>
    <source>
        <strain evidence="7 8">JUb89</strain>
    </source>
</reference>
<keyword evidence="3" id="KW-0560">Oxidoreductase</keyword>
<evidence type="ECO:0000256" key="1">
    <source>
        <dbReference type="ARBA" id="ARBA00008056"/>
    </source>
</evidence>
<dbReference type="InterPro" id="IPR044861">
    <property type="entry name" value="IPNS-like_FE2OG_OXY"/>
</dbReference>
<proteinExistence type="inferred from homology"/>
<evidence type="ECO:0000313" key="7">
    <source>
        <dbReference type="EMBL" id="TCM67024.1"/>
    </source>
</evidence>
<comment type="caution">
    <text evidence="7">The sequence shown here is derived from an EMBL/GenBank/DDBJ whole genome shotgun (WGS) entry which is preliminary data.</text>
</comment>
<evidence type="ECO:0000256" key="4">
    <source>
        <dbReference type="ARBA" id="ARBA00023004"/>
    </source>
</evidence>
<organism evidence="7 8">
    <name type="scientific">Acinetobacter calcoaceticus</name>
    <dbReference type="NCBI Taxonomy" id="471"/>
    <lineage>
        <taxon>Bacteria</taxon>
        <taxon>Pseudomonadati</taxon>
        <taxon>Pseudomonadota</taxon>
        <taxon>Gammaproteobacteria</taxon>
        <taxon>Moraxellales</taxon>
        <taxon>Moraxellaceae</taxon>
        <taxon>Acinetobacter</taxon>
        <taxon>Acinetobacter calcoaceticus/baumannii complex</taxon>
    </lineage>
</organism>
<gene>
    <name evidence="7" type="ORF">EC844_11065</name>
</gene>
<evidence type="ECO:0000256" key="3">
    <source>
        <dbReference type="ARBA" id="ARBA00023002"/>
    </source>
</evidence>
<dbReference type="InterPro" id="IPR026992">
    <property type="entry name" value="DIOX_N"/>
</dbReference>